<reference evidence="9 12" key="2">
    <citation type="submission" date="2016-08" db="EMBL/GenBank/DDBJ databases">
        <title>Characterization of Isolates of Eisenbergiella tayi Derived from Blood Cultures, Using Whole Genome Sequencing.</title>
        <authorList>
            <person name="Bernier A.-M."/>
            <person name="Burdz T."/>
            <person name="Wiebe D."/>
            <person name="Bernard K."/>
        </authorList>
    </citation>
    <scope>NUCLEOTIDE SEQUENCE [LARGE SCALE GENOMIC DNA]</scope>
    <source>
        <strain evidence="9 12">NML120146</strain>
    </source>
</reference>
<dbReference type="Gene3D" id="3.20.20.70">
    <property type="entry name" value="Aldolase class I"/>
    <property type="match status" value="1"/>
</dbReference>
<evidence type="ECO:0000256" key="4">
    <source>
        <dbReference type="ARBA" id="ARBA00023014"/>
    </source>
</evidence>
<keyword evidence="12" id="KW-1185">Reference proteome</keyword>
<dbReference type="SFLD" id="SFLDS00029">
    <property type="entry name" value="Radical_SAM"/>
    <property type="match status" value="1"/>
</dbReference>
<dbReference type="EMBL" id="MEHD01000021">
    <property type="protein sequence ID" value="ODR57634.1"/>
    <property type="molecule type" value="Genomic_DNA"/>
</dbReference>
<evidence type="ECO:0000256" key="2">
    <source>
        <dbReference type="ARBA" id="ARBA00022723"/>
    </source>
</evidence>
<dbReference type="InterPro" id="IPR058240">
    <property type="entry name" value="rSAM_sf"/>
</dbReference>
<dbReference type="InterPro" id="IPR050377">
    <property type="entry name" value="Radical_SAM_PqqE_MftC-like"/>
</dbReference>
<evidence type="ECO:0000313" key="7">
    <source>
        <dbReference type="EMBL" id="ODM05733.1"/>
    </source>
</evidence>
<dbReference type="InterPro" id="IPR007197">
    <property type="entry name" value="rSAM"/>
</dbReference>
<dbReference type="GO" id="GO:0046872">
    <property type="term" value="F:metal ion binding"/>
    <property type="evidence" value="ECO:0007669"/>
    <property type="project" value="UniProtKB-KW"/>
</dbReference>
<keyword evidence="1" id="KW-0949">S-adenosyl-L-methionine</keyword>
<protein>
    <submittedName>
        <fullName evidence="8">Radical SAM protein</fullName>
    </submittedName>
    <submittedName>
        <fullName evidence="7">S-adenosyl-L-methionine-dependent 2-deoxy-scyllo-inosamine dehydrogenase</fullName>
        <ecNumber evidence="7">1.1.99.38</ecNumber>
    </submittedName>
</protein>
<evidence type="ECO:0000259" key="6">
    <source>
        <dbReference type="Pfam" id="PF13186"/>
    </source>
</evidence>
<dbReference type="OrthoDB" id="9805809at2"/>
<dbReference type="CDD" id="cd01335">
    <property type="entry name" value="Radical_SAM"/>
    <property type="match status" value="1"/>
</dbReference>
<evidence type="ECO:0000259" key="5">
    <source>
        <dbReference type="Pfam" id="PF04055"/>
    </source>
</evidence>
<dbReference type="Proteomes" id="UP000094271">
    <property type="component" value="Unassembled WGS sequence"/>
</dbReference>
<dbReference type="RefSeq" id="WP_009251177.1">
    <property type="nucleotide sequence ID" value="NZ_BAABXS010000003.1"/>
</dbReference>
<dbReference type="CDD" id="cd21109">
    <property type="entry name" value="SPASM"/>
    <property type="match status" value="1"/>
</dbReference>
<dbReference type="InterPro" id="IPR023885">
    <property type="entry name" value="4Fe4S-binding_SPASM_dom"/>
</dbReference>
<dbReference type="PATRIC" id="fig|1432052.4.peg.1816"/>
<dbReference type="InterPro" id="IPR013785">
    <property type="entry name" value="Aldolase_TIM"/>
</dbReference>
<reference evidence="8 11" key="3">
    <citation type="submission" date="2016-08" db="EMBL/GenBank/DDBJ databases">
        <authorList>
            <person name="Seilhamer J.J."/>
        </authorList>
    </citation>
    <scope>NUCLEOTIDE SEQUENCE [LARGE SCALE GENOMIC DNA]</scope>
    <source>
        <strain evidence="8 11">NML150140-1</strain>
    </source>
</reference>
<comment type="caution">
    <text evidence="7">The sequence shown here is derived from an EMBL/GenBank/DDBJ whole genome shotgun (WGS) entry which is preliminary data.</text>
</comment>
<evidence type="ECO:0000256" key="1">
    <source>
        <dbReference type="ARBA" id="ARBA00022691"/>
    </source>
</evidence>
<dbReference type="Proteomes" id="UP000094067">
    <property type="component" value="Unassembled WGS sequence"/>
</dbReference>
<name>A0A1E3AAF5_9FIRM</name>
<feature type="domain" description="Radical SAM core" evidence="5">
    <location>
        <begin position="62"/>
        <end position="163"/>
    </location>
</feature>
<feature type="domain" description="4Fe4S-binding SPASM" evidence="6">
    <location>
        <begin position="229"/>
        <end position="295"/>
    </location>
</feature>
<dbReference type="Proteomes" id="UP000094869">
    <property type="component" value="Unassembled WGS sequence"/>
</dbReference>
<dbReference type="GO" id="GO:0051536">
    <property type="term" value="F:iron-sulfur cluster binding"/>
    <property type="evidence" value="ECO:0007669"/>
    <property type="project" value="UniProtKB-KW"/>
</dbReference>
<keyword evidence="7" id="KW-0560">Oxidoreductase</keyword>
<accession>A0A1E3AAF5</accession>
<evidence type="ECO:0000256" key="3">
    <source>
        <dbReference type="ARBA" id="ARBA00023004"/>
    </source>
</evidence>
<dbReference type="EMBL" id="MEHA01000059">
    <property type="protein sequence ID" value="ODR33640.1"/>
    <property type="molecule type" value="Genomic_DNA"/>
</dbReference>
<dbReference type="GO" id="GO:0016491">
    <property type="term" value="F:oxidoreductase activity"/>
    <property type="evidence" value="ECO:0007669"/>
    <property type="project" value="UniProtKB-KW"/>
</dbReference>
<keyword evidence="2" id="KW-0479">Metal-binding</keyword>
<dbReference type="EMBL" id="MCGH01000002">
    <property type="protein sequence ID" value="ODM05733.1"/>
    <property type="molecule type" value="Genomic_DNA"/>
</dbReference>
<reference evidence="7 10" key="1">
    <citation type="submission" date="2016-07" db="EMBL/GenBank/DDBJ databases">
        <title>Characterization of isolates of Eisenbergiella tayi derived from blood cultures, using whole genome sequencing.</title>
        <authorList>
            <person name="Burdz T."/>
            <person name="Wiebe D."/>
            <person name="Huynh C."/>
            <person name="Bernard K."/>
        </authorList>
    </citation>
    <scope>NUCLEOTIDE SEQUENCE [LARGE SCALE GENOMIC DNA]</scope>
    <source>
        <strain evidence="7 10">NML 110608</strain>
    </source>
</reference>
<keyword evidence="3" id="KW-0408">Iron</keyword>
<dbReference type="Pfam" id="PF04055">
    <property type="entry name" value="Radical_SAM"/>
    <property type="match status" value="1"/>
</dbReference>
<evidence type="ECO:0000313" key="9">
    <source>
        <dbReference type="EMBL" id="ODR57634.1"/>
    </source>
</evidence>
<keyword evidence="4" id="KW-0411">Iron-sulfur</keyword>
<dbReference type="AlphaFoldDB" id="A0A1E3AAF5"/>
<evidence type="ECO:0000313" key="11">
    <source>
        <dbReference type="Proteomes" id="UP000094271"/>
    </source>
</evidence>
<dbReference type="Pfam" id="PF13186">
    <property type="entry name" value="SPASM"/>
    <property type="match status" value="1"/>
</dbReference>
<dbReference type="PANTHER" id="PTHR11228">
    <property type="entry name" value="RADICAL SAM DOMAIN PROTEIN"/>
    <property type="match status" value="1"/>
</dbReference>
<evidence type="ECO:0000313" key="10">
    <source>
        <dbReference type="Proteomes" id="UP000094067"/>
    </source>
</evidence>
<dbReference type="PANTHER" id="PTHR11228:SF7">
    <property type="entry name" value="PQQA PEPTIDE CYCLASE"/>
    <property type="match status" value="1"/>
</dbReference>
<organism evidence="7 10">
    <name type="scientific">Eisenbergiella tayi</name>
    <dbReference type="NCBI Taxonomy" id="1432052"/>
    <lineage>
        <taxon>Bacteria</taxon>
        <taxon>Bacillati</taxon>
        <taxon>Bacillota</taxon>
        <taxon>Clostridia</taxon>
        <taxon>Lachnospirales</taxon>
        <taxon>Lachnospiraceae</taxon>
        <taxon>Eisenbergiella</taxon>
    </lineage>
</organism>
<dbReference type="SUPFAM" id="SSF102114">
    <property type="entry name" value="Radical SAM enzymes"/>
    <property type="match status" value="1"/>
</dbReference>
<sequence length="317" mass="37071">MPIRIHNFAGKFGWNMRKYFPKLSSEGYLTFQFMTRGKSQKDYIEYFMNSDPVPHPNVVNLETINRCNSTCEFCTANKNAEKRPYARMEESLYYSIIDQLRDWGYKGHLTLYGNNEPWLDTRIVEFHKYAREQLPESFIFMSTNGLLLDVEKVKTIVPYVNQLIINNYCLDMKLHDNIKVIYEYVKAHPEEFKDVDILIQMRYLKEVLTNRAGSAPNKAATEKVIKETCLMPYTDMWITPGGKLGICCCDNFEVTDVGDLTKMPLKDAWNSPAYQKLRNAVKDGRQNYPFCKHCDFIDAGLRMEIVNDVLKQQKHKN</sequence>
<dbReference type="EC" id="1.1.99.38" evidence="7"/>
<proteinExistence type="predicted"/>
<gene>
    <name evidence="7" type="primary">btrN</name>
    <name evidence="8" type="ORF">BEI59_36455</name>
    <name evidence="7" type="ORF">BEI61_01622</name>
    <name evidence="9" type="ORF">BEI63_11055</name>
</gene>
<evidence type="ECO:0000313" key="12">
    <source>
        <dbReference type="Proteomes" id="UP000094869"/>
    </source>
</evidence>
<evidence type="ECO:0000313" key="8">
    <source>
        <dbReference type="EMBL" id="ODR33640.1"/>
    </source>
</evidence>